<name>A0A3P6BWQ4_BRAOL</name>
<evidence type="ECO:0000313" key="1">
    <source>
        <dbReference type="EMBL" id="VDD10647.1"/>
    </source>
</evidence>
<protein>
    <submittedName>
        <fullName evidence="1">Uncharacterized protein</fullName>
    </submittedName>
</protein>
<accession>A0A3P6BWQ4</accession>
<sequence length="68" mass="8140">MSTLQLHDEQIEPEKQNQILHWCLCVTRIRTNFRGLPTGPTILDFEVANRLMDPPFEWLHNSVNLRYY</sequence>
<dbReference type="AlphaFoldDB" id="A0A3P6BWQ4"/>
<organism evidence="1">
    <name type="scientific">Brassica oleracea</name>
    <name type="common">Wild cabbage</name>
    <dbReference type="NCBI Taxonomy" id="3712"/>
    <lineage>
        <taxon>Eukaryota</taxon>
        <taxon>Viridiplantae</taxon>
        <taxon>Streptophyta</taxon>
        <taxon>Embryophyta</taxon>
        <taxon>Tracheophyta</taxon>
        <taxon>Spermatophyta</taxon>
        <taxon>Magnoliopsida</taxon>
        <taxon>eudicotyledons</taxon>
        <taxon>Gunneridae</taxon>
        <taxon>Pentapetalae</taxon>
        <taxon>rosids</taxon>
        <taxon>malvids</taxon>
        <taxon>Brassicales</taxon>
        <taxon>Brassicaceae</taxon>
        <taxon>Brassiceae</taxon>
        <taxon>Brassica</taxon>
    </lineage>
</organism>
<dbReference type="EMBL" id="LR031873">
    <property type="protein sequence ID" value="VDD10647.1"/>
    <property type="molecule type" value="Genomic_DNA"/>
</dbReference>
<proteinExistence type="predicted"/>
<gene>
    <name evidence="1" type="ORF">BOLC4T25755H</name>
</gene>
<reference evidence="1" key="1">
    <citation type="submission" date="2018-11" db="EMBL/GenBank/DDBJ databases">
        <authorList>
            <consortium name="Genoscope - CEA"/>
            <person name="William W."/>
        </authorList>
    </citation>
    <scope>NUCLEOTIDE SEQUENCE</scope>
</reference>